<feature type="transmembrane region" description="Helical" evidence="2">
    <location>
        <begin position="282"/>
        <end position="302"/>
    </location>
</feature>
<proteinExistence type="predicted"/>
<feature type="transmembrane region" description="Helical" evidence="2">
    <location>
        <begin position="531"/>
        <end position="553"/>
    </location>
</feature>
<feature type="non-terminal residue" evidence="4">
    <location>
        <position position="1"/>
    </location>
</feature>
<comment type="caution">
    <text evidence="4">The sequence shown here is derived from an EMBL/GenBank/DDBJ whole genome shotgun (WGS) entry which is preliminary data.</text>
</comment>
<evidence type="ECO:0000313" key="4">
    <source>
        <dbReference type="EMBL" id="GMR38582.1"/>
    </source>
</evidence>
<evidence type="ECO:0000256" key="1">
    <source>
        <dbReference type="ARBA" id="ARBA00004141"/>
    </source>
</evidence>
<comment type="subcellular location">
    <subcellularLocation>
        <location evidence="1">Membrane</location>
        <topology evidence="1">Multi-pass membrane protein</topology>
    </subcellularLocation>
</comment>
<feature type="transmembrane region" description="Helical" evidence="2">
    <location>
        <begin position="149"/>
        <end position="168"/>
    </location>
</feature>
<dbReference type="GO" id="GO:0016020">
    <property type="term" value="C:membrane"/>
    <property type="evidence" value="ECO:0007669"/>
    <property type="project" value="UniProtKB-SubCell"/>
</dbReference>
<feature type="transmembrane region" description="Helical" evidence="2">
    <location>
        <begin position="87"/>
        <end position="106"/>
    </location>
</feature>
<feature type="transmembrane region" description="Helical" evidence="2">
    <location>
        <begin position="180"/>
        <end position="199"/>
    </location>
</feature>
<dbReference type="AlphaFoldDB" id="A0AAN5CCQ2"/>
<dbReference type="SUPFAM" id="SSF103473">
    <property type="entry name" value="MFS general substrate transporter"/>
    <property type="match status" value="2"/>
</dbReference>
<feature type="transmembrane region" description="Helical" evidence="2">
    <location>
        <begin position="667"/>
        <end position="688"/>
    </location>
</feature>
<dbReference type="InterPro" id="IPR020846">
    <property type="entry name" value="MFS_dom"/>
</dbReference>
<feature type="transmembrane region" description="Helical" evidence="2">
    <location>
        <begin position="740"/>
        <end position="759"/>
    </location>
</feature>
<gene>
    <name evidence="4" type="ORF">PMAYCL1PPCAC_08777</name>
</gene>
<dbReference type="EMBL" id="BTRK01000002">
    <property type="protein sequence ID" value="GMR38582.1"/>
    <property type="molecule type" value="Genomic_DNA"/>
</dbReference>
<feature type="transmembrane region" description="Helical" evidence="2">
    <location>
        <begin position="58"/>
        <end position="75"/>
    </location>
</feature>
<keyword evidence="5" id="KW-1185">Reference proteome</keyword>
<name>A0AAN5CCQ2_9BILA</name>
<evidence type="ECO:0000313" key="5">
    <source>
        <dbReference type="Proteomes" id="UP001328107"/>
    </source>
</evidence>
<feature type="domain" description="Major facilitator superfamily (MFS) profile" evidence="3">
    <location>
        <begin position="17"/>
        <end position="628"/>
    </location>
</feature>
<reference evidence="5" key="1">
    <citation type="submission" date="2022-10" db="EMBL/GenBank/DDBJ databases">
        <title>Genome assembly of Pristionchus species.</title>
        <authorList>
            <person name="Yoshida K."/>
            <person name="Sommer R.J."/>
        </authorList>
    </citation>
    <scope>NUCLEOTIDE SEQUENCE [LARGE SCALE GENOMIC DNA]</scope>
    <source>
        <strain evidence="5">RS5460</strain>
    </source>
</reference>
<feature type="transmembrane region" description="Helical" evidence="2">
    <location>
        <begin position="374"/>
        <end position="395"/>
    </location>
</feature>
<keyword evidence="2" id="KW-0472">Membrane</keyword>
<feature type="transmembrane region" description="Helical" evidence="2">
    <location>
        <begin position="605"/>
        <end position="623"/>
    </location>
</feature>
<dbReference type="PROSITE" id="PS50850">
    <property type="entry name" value="MFS"/>
    <property type="match status" value="1"/>
</dbReference>
<feature type="non-terminal residue" evidence="4">
    <location>
        <position position="879"/>
    </location>
</feature>
<feature type="transmembrane region" description="Helical" evidence="2">
    <location>
        <begin position="765"/>
        <end position="786"/>
    </location>
</feature>
<feature type="transmembrane region" description="Helical" evidence="2">
    <location>
        <begin position="12"/>
        <end position="38"/>
    </location>
</feature>
<dbReference type="PANTHER" id="PTHR45757:SF23">
    <property type="entry name" value="MAJOR FACILITATOR SUPERFAMILY (MFS) PROFILE DOMAIN-CONTAINING PROTEIN"/>
    <property type="match status" value="1"/>
</dbReference>
<feature type="transmembrane region" description="Helical" evidence="2">
    <location>
        <begin position="235"/>
        <end position="262"/>
    </location>
</feature>
<feature type="transmembrane region" description="Helical" evidence="2">
    <location>
        <begin position="314"/>
        <end position="335"/>
    </location>
</feature>
<protein>
    <recommendedName>
        <fullName evidence="3">Major facilitator superfamily (MFS) profile domain-containing protein</fullName>
    </recommendedName>
</protein>
<dbReference type="InterPro" id="IPR036259">
    <property type="entry name" value="MFS_trans_sf"/>
</dbReference>
<feature type="transmembrane region" description="Helical" evidence="2">
    <location>
        <begin position="798"/>
        <end position="819"/>
    </location>
</feature>
<dbReference type="Proteomes" id="UP001328107">
    <property type="component" value="Unassembled WGS sequence"/>
</dbReference>
<dbReference type="InterPro" id="IPR011701">
    <property type="entry name" value="MFS"/>
</dbReference>
<dbReference type="GO" id="GO:0022857">
    <property type="term" value="F:transmembrane transporter activity"/>
    <property type="evidence" value="ECO:0007669"/>
    <property type="project" value="InterPro"/>
</dbReference>
<feature type="transmembrane region" description="Helical" evidence="2">
    <location>
        <begin position="112"/>
        <end position="137"/>
    </location>
</feature>
<evidence type="ECO:0000256" key="2">
    <source>
        <dbReference type="SAM" id="Phobius"/>
    </source>
</evidence>
<organism evidence="4 5">
    <name type="scientific">Pristionchus mayeri</name>
    <dbReference type="NCBI Taxonomy" id="1317129"/>
    <lineage>
        <taxon>Eukaryota</taxon>
        <taxon>Metazoa</taxon>
        <taxon>Ecdysozoa</taxon>
        <taxon>Nematoda</taxon>
        <taxon>Chromadorea</taxon>
        <taxon>Rhabditida</taxon>
        <taxon>Rhabditina</taxon>
        <taxon>Diplogasteromorpha</taxon>
        <taxon>Diplogasteroidea</taxon>
        <taxon>Neodiplogasteridae</taxon>
        <taxon>Pristionchus</taxon>
    </lineage>
</organism>
<dbReference type="Gene3D" id="1.20.1250.20">
    <property type="entry name" value="MFS general substrate transporter like domains"/>
    <property type="match status" value="4"/>
</dbReference>
<feature type="transmembrane region" description="Helical" evidence="2">
    <location>
        <begin position="573"/>
        <end position="593"/>
    </location>
</feature>
<keyword evidence="2" id="KW-0812">Transmembrane</keyword>
<feature type="transmembrane region" description="Helical" evidence="2">
    <location>
        <begin position="341"/>
        <end position="362"/>
    </location>
</feature>
<feature type="transmembrane region" description="Helical" evidence="2">
    <location>
        <begin position="831"/>
        <end position="853"/>
    </location>
</feature>
<feature type="transmembrane region" description="Helical" evidence="2">
    <location>
        <begin position="499"/>
        <end position="519"/>
    </location>
</feature>
<sequence length="879" mass="95347">VPESWTRTRFLIMVLLLLCLSSIWSNILSFNFAIICMAPNQTANLTDDRFNFDQTQKTWATSIVAAAALLANFPVVHAVNKAGIRSVFALLGFISAAATLAIPAAIRHFQSGFVPLLVCRFLQGLGFAAIFPVVGAFSAKWTYHKQTGLFVSVLVSYVQLSPVITMPVSGALCDSAGWPSVFYVHGSVSLVLFAAYAALYRNSPGKHPLVGAREFSKISIGKSTIDKTMLRRIPYLAILTTPAIWAVWLGAVGNFAAVNLMFLYNPVYFKDVLHLSTSQAGIVAAVPPFVQFVIKLACGAASDRITSISDVTKYRLFNSVAFLGSAACFVALAIVDAQTTLVNVFLLLGAAGILGCVTGGFYKAGPALSKQYSHFVTGNISVVLTLTMMGVPLLVNTFTKHAENEVVTHEHWRDKYYSTLSVTVTISNRLQVFSNIIFCAFVRGEPCEWTKDEWIQRNSVNDGIRHAHSIPRADPPPTVHDSSLYEPDRHEFTETEDTMITVAVAVAALISNIPIVFVVNRDGIRSVFTGLGLISGAATIAIPAAVRGIAFAAVFPAVGTFAAKWTYYKQTGLFVSVLVAYVQFAPVITSLISGALCENTGWSSVFYFHGCTTLVLFSAYALFYRNTPSKHPCVGKVESGKIDIGKSHVDKTTLRRIPYRAIFSTPAIWAVWIGAVGNFAAVELMFLYNPIYMKKVLKMSNGAIGTAAAIPPLVQFLVKLGCGTASDRIKFASELVKYRFFNSLAFLGCASCFTALALIDADRPLVNLALLLVGAGVLGCSTGGFYKAAPALSKQYSHFVTGCFSIVISATMVAIPFIVEGVAPHCTQEEWRRVFGIIAAVLVVTNLIFCALIRGEPCEWTTDEWIQEHFPKGVNKPNR</sequence>
<dbReference type="PANTHER" id="PTHR45757">
    <property type="entry name" value="PROTEIN CBG23364-RELATED"/>
    <property type="match status" value="1"/>
</dbReference>
<keyword evidence="2" id="KW-1133">Transmembrane helix</keyword>
<dbReference type="Pfam" id="PF07690">
    <property type="entry name" value="MFS_1"/>
    <property type="match status" value="2"/>
</dbReference>
<evidence type="ECO:0000259" key="3">
    <source>
        <dbReference type="PROSITE" id="PS50850"/>
    </source>
</evidence>
<accession>A0AAN5CCQ2</accession>